<gene>
    <name evidence="4" type="ORF">HMPREF9319_2079</name>
</gene>
<dbReference type="InterPro" id="IPR002525">
    <property type="entry name" value="Transp_IS110-like_N"/>
</dbReference>
<dbReference type="InterPro" id="IPR003346">
    <property type="entry name" value="Transposase_20"/>
</dbReference>
<dbReference type="GO" id="GO:0004803">
    <property type="term" value="F:transposase activity"/>
    <property type="evidence" value="ECO:0007669"/>
    <property type="project" value="InterPro"/>
</dbReference>
<keyword evidence="1" id="KW-0175">Coiled coil</keyword>
<feature type="domain" description="Transposase IS110-like N-terminal" evidence="2">
    <location>
        <begin position="20"/>
        <end position="181"/>
    </location>
</feature>
<dbReference type="Pfam" id="PF01548">
    <property type="entry name" value="DEDD_Tnp_IS110"/>
    <property type="match status" value="1"/>
</dbReference>
<protein>
    <submittedName>
        <fullName evidence="4">Transposase</fullName>
    </submittedName>
</protein>
<reference evidence="4 5" key="1">
    <citation type="submission" date="2010-07" db="EMBL/GenBank/DDBJ databases">
        <authorList>
            <person name="Muzny D."/>
            <person name="Qin X."/>
            <person name="Deng J."/>
            <person name="Jiang H."/>
            <person name="Liu Y."/>
            <person name="Qu J."/>
            <person name="Song X.-Z."/>
            <person name="Zhang L."/>
            <person name="Thornton R."/>
            <person name="Coyle M."/>
            <person name="Francisco L."/>
            <person name="Jackson L."/>
            <person name="Javaid M."/>
            <person name="Korchina V."/>
            <person name="Kovar C."/>
            <person name="Mata R."/>
            <person name="Mathew T."/>
            <person name="Ngo R."/>
            <person name="Nguyen L."/>
            <person name="Nguyen N."/>
            <person name="Okwuonu G."/>
            <person name="Ongeri F."/>
            <person name="Pham C."/>
            <person name="Simmons D."/>
            <person name="Wilczek-Boney K."/>
            <person name="Hale W."/>
            <person name="Jakkamsetti A."/>
            <person name="Pham P."/>
            <person name="Ruth R."/>
            <person name="San Lucas F."/>
            <person name="Warren J."/>
            <person name="Zhang J."/>
            <person name="Zhao Z."/>
            <person name="Zhou C."/>
            <person name="Zhu D."/>
            <person name="Lee S."/>
            <person name="Bess C."/>
            <person name="Blankenburg K."/>
            <person name="Forbes L."/>
            <person name="Fu Q."/>
            <person name="Gubbala S."/>
            <person name="Hirani K."/>
            <person name="Jayaseelan J.C."/>
            <person name="Lara F."/>
            <person name="Munidasa M."/>
            <person name="Palculict T."/>
            <person name="Patil S."/>
            <person name="Pu L.-L."/>
            <person name="Saada N."/>
            <person name="Tang L."/>
            <person name="Weissenberger G."/>
            <person name="Zhu Y."/>
            <person name="Hemphill L."/>
            <person name="Shang Y."/>
            <person name="Youmans B."/>
            <person name="Ayvaz T."/>
            <person name="Ross M."/>
            <person name="Santibanez J."/>
            <person name="Aqrawi P."/>
            <person name="Gross S."/>
            <person name="Joshi V."/>
            <person name="Fowler G."/>
            <person name="Nazareth L."/>
            <person name="Reid J."/>
            <person name="Worley K."/>
            <person name="Petrosino J."/>
            <person name="Highlander S."/>
            <person name="Gibbs R."/>
        </authorList>
    </citation>
    <scope>NUCLEOTIDE SEQUENCE [LARGE SCALE GENOMIC DNA]</scope>
    <source>
        <strain evidence="4 5">ATCC 700338</strain>
    </source>
</reference>
<keyword evidence="5" id="KW-1185">Reference proteome</keyword>
<dbReference type="NCBIfam" id="NF033542">
    <property type="entry name" value="transpos_IS110"/>
    <property type="match status" value="1"/>
</dbReference>
<dbReference type="Proteomes" id="UP000004290">
    <property type="component" value="Unassembled WGS sequence"/>
</dbReference>
<dbReference type="Pfam" id="PF02371">
    <property type="entry name" value="Transposase_20"/>
    <property type="match status" value="1"/>
</dbReference>
<dbReference type="AlphaFoldDB" id="E0PGV6"/>
<dbReference type="GO" id="GO:0006313">
    <property type="term" value="P:DNA transposition"/>
    <property type="evidence" value="ECO:0007669"/>
    <property type="project" value="InterPro"/>
</dbReference>
<feature type="coiled-coil region" evidence="1">
    <location>
        <begin position="249"/>
        <end position="276"/>
    </location>
</feature>
<dbReference type="PANTHER" id="PTHR33055">
    <property type="entry name" value="TRANSPOSASE FOR INSERTION SEQUENCE ELEMENT IS1111A"/>
    <property type="match status" value="1"/>
</dbReference>
<dbReference type="InterPro" id="IPR047650">
    <property type="entry name" value="Transpos_IS110"/>
</dbReference>
<dbReference type="GO" id="GO:0003677">
    <property type="term" value="F:DNA binding"/>
    <property type="evidence" value="ECO:0007669"/>
    <property type="project" value="InterPro"/>
</dbReference>
<organism evidence="4 5">
    <name type="scientific">Streptococcus equinus ATCC 700338</name>
    <dbReference type="NCBI Taxonomy" id="864569"/>
    <lineage>
        <taxon>Bacteria</taxon>
        <taxon>Bacillati</taxon>
        <taxon>Bacillota</taxon>
        <taxon>Bacilli</taxon>
        <taxon>Lactobacillales</taxon>
        <taxon>Streptococcaceae</taxon>
        <taxon>Streptococcus</taxon>
    </lineage>
</organism>
<sequence>MERTTVANYFERNQKLMLYVGIDIAKNKHDLACIDETGEIVITNFRFTNSYQGFKDLRLKLEQLSSITQDVQIALESTGHYNYNIVAFLRELGYNVFAYNPFIIKQFANSQSLRKTKTDSKDALLIARKLRSDVTPEYYQTDKVDKVMDELKELTRYQNRLIQSRSRCKNLYIRLLDIIFPELHRVVSNLHGHFVYELLTKYPSAQKIARAIFSSLLKIKRLTADKAHQIQETAKQTIGNASPALSLELVQLIESIKHYDKQINQTQEEINLLMNNLNSPITSITGIGSRLGAIILAEIKTIHNFKNPNQLQAFAGLDPAIYQSGQMDNAGHMVKRGSSYLRYALIQAAKLISIYSPHFKAYLRLKISQGKHYNVAVTHVAKKLTRIIYHLLKTNQTFDEAKLR</sequence>
<evidence type="ECO:0000259" key="2">
    <source>
        <dbReference type="Pfam" id="PF01548"/>
    </source>
</evidence>
<feature type="domain" description="Transposase IS116/IS110/IS902 C-terminal" evidence="3">
    <location>
        <begin position="281"/>
        <end position="363"/>
    </location>
</feature>
<dbReference type="HOGENOM" id="CLU_036902_4_8_9"/>
<dbReference type="EMBL" id="AEEL01000032">
    <property type="protein sequence ID" value="EFM26381.1"/>
    <property type="molecule type" value="Genomic_DNA"/>
</dbReference>
<evidence type="ECO:0000313" key="4">
    <source>
        <dbReference type="EMBL" id="EFM26381.1"/>
    </source>
</evidence>
<comment type="caution">
    <text evidence="4">The sequence shown here is derived from an EMBL/GenBank/DDBJ whole genome shotgun (WGS) entry which is preliminary data.</text>
</comment>
<dbReference type="PANTHER" id="PTHR33055:SF15">
    <property type="entry name" value="TRANSPOSASE-RELATED"/>
    <property type="match status" value="1"/>
</dbReference>
<proteinExistence type="predicted"/>
<evidence type="ECO:0000259" key="3">
    <source>
        <dbReference type="Pfam" id="PF02371"/>
    </source>
</evidence>
<accession>E0PGV6</accession>
<evidence type="ECO:0000313" key="5">
    <source>
        <dbReference type="Proteomes" id="UP000004290"/>
    </source>
</evidence>
<name>E0PGV6_STREI</name>
<evidence type="ECO:0000256" key="1">
    <source>
        <dbReference type="SAM" id="Coils"/>
    </source>
</evidence>